<feature type="region of interest" description="Disordered" evidence="1">
    <location>
        <begin position="1"/>
        <end position="51"/>
    </location>
</feature>
<name>A0ABR5TFM0_9BURK</name>
<keyword evidence="3" id="KW-1185">Reference proteome</keyword>
<gene>
    <name evidence="2" type="ORF">WS72_13605</name>
</gene>
<feature type="compositionally biased region" description="Basic and acidic residues" evidence="1">
    <location>
        <begin position="1"/>
        <end position="19"/>
    </location>
</feature>
<dbReference type="Proteomes" id="UP000070255">
    <property type="component" value="Unassembled WGS sequence"/>
</dbReference>
<protein>
    <submittedName>
        <fullName evidence="2">Uncharacterized protein</fullName>
    </submittedName>
</protein>
<evidence type="ECO:0000313" key="2">
    <source>
        <dbReference type="EMBL" id="KWZ43789.1"/>
    </source>
</evidence>
<reference evidence="2 3" key="1">
    <citation type="submission" date="2015-11" db="EMBL/GenBank/DDBJ databases">
        <authorList>
            <person name="Sahl J."/>
            <person name="Wagner D."/>
            <person name="Keim P."/>
        </authorList>
    </citation>
    <scope>NUCLEOTIDE SEQUENCE [LARGE SCALE GENOMIC DNA]</scope>
    <source>
        <strain evidence="2 3">BDU18</strain>
    </source>
</reference>
<comment type="caution">
    <text evidence="2">The sequence shown here is derived from an EMBL/GenBank/DDBJ whole genome shotgun (WGS) entry which is preliminary data.</text>
</comment>
<evidence type="ECO:0000256" key="1">
    <source>
        <dbReference type="SAM" id="MobiDB-lite"/>
    </source>
</evidence>
<dbReference type="EMBL" id="LNJQ01000001">
    <property type="protein sequence ID" value="KWZ43789.1"/>
    <property type="molecule type" value="Genomic_DNA"/>
</dbReference>
<accession>A0ABR5TFM0</accession>
<proteinExistence type="predicted"/>
<sequence length="102" mass="11214">MSVPLERRADARAAAHDRAGFGSMRRASDHAETAETETAEAMGRRSVWPSDDRRALKTTAVGRRVAEQKRVKWTYAAKCRVRAFRETRAIGDAAAGDAAALR</sequence>
<organism evidence="2 3">
    <name type="scientific">Burkholderia savannae</name>
    <dbReference type="NCBI Taxonomy" id="1637837"/>
    <lineage>
        <taxon>Bacteria</taxon>
        <taxon>Pseudomonadati</taxon>
        <taxon>Pseudomonadota</taxon>
        <taxon>Betaproteobacteria</taxon>
        <taxon>Burkholderiales</taxon>
        <taxon>Burkholderiaceae</taxon>
        <taxon>Burkholderia</taxon>
        <taxon>pseudomallei group</taxon>
    </lineage>
</organism>
<evidence type="ECO:0000313" key="3">
    <source>
        <dbReference type="Proteomes" id="UP000070255"/>
    </source>
</evidence>